<keyword evidence="6" id="KW-0915">Sodium</keyword>
<feature type="transmembrane region" description="Helical" evidence="8">
    <location>
        <begin position="70"/>
        <end position="88"/>
    </location>
</feature>
<protein>
    <recommendedName>
        <fullName evidence="11">Transporter</fullName>
    </recommendedName>
</protein>
<dbReference type="GO" id="GO:0006865">
    <property type="term" value="P:amino acid transport"/>
    <property type="evidence" value="ECO:0007669"/>
    <property type="project" value="TreeGrafter"/>
</dbReference>
<evidence type="ECO:0000256" key="5">
    <source>
        <dbReference type="ARBA" id="ARBA00023136"/>
    </source>
</evidence>
<proteinExistence type="predicted"/>
<evidence type="ECO:0000256" key="2">
    <source>
        <dbReference type="ARBA" id="ARBA00022448"/>
    </source>
</evidence>
<dbReference type="Proteomes" id="UP000593567">
    <property type="component" value="Unassembled WGS sequence"/>
</dbReference>
<dbReference type="GO" id="GO:0005886">
    <property type="term" value="C:plasma membrane"/>
    <property type="evidence" value="ECO:0007669"/>
    <property type="project" value="TreeGrafter"/>
</dbReference>
<sequence>MLHSFEVCCCNYFINLMADSKDKSQLSLGHRFLKSVLGDNDNTTPAKISPDDEDNQVKNDRGKWGSKAEFILSALGYAVGLGNVWRFPWLCWKNGGGAFLIPYFIMLAFAGLPIFFMEVILGQYSGVGPNKLFELAPLFKGLGIGMITISFFSSLYYNAVIMWSIYYMFSSFQSPLPWVGCDNKWNSDKCFDAVAERNCEKTENGSIYLFRQCYNASVVALNDIIPEFNNTIAGRKAALLDSEKVPAAQEFFNDKMYAQNYQDEDGYNTGVIRPMDDIGAPKWDITLTLLFSWIVVYLCVLKGIKTSGKVVYFTATFPYVVILVLLIYGATLDGARDGIEFYMTPNFTKLGSPEIWVDAAGQIFFSLSVGMGGLMTYSSYNTFNNNILRDTLIVCIGNCVTSIIAGFPIFSILGFLALQLGKKVPEVVESGSALAFIAYPEVVSQMPAPPFWSIIFFFMLLTLGLDSQFAGIEVIMTAIIDNRPKLVKWKPLIAAIICSFMFLITINMTCDAGIYWEELVNYFSGWSLVLIGFAEVVVYGWVYGAENILDNVQEMLGWKFHPFGWWYFRILWKVVTPLLLLVVVVFNFIQTGKLSYGNYLLPNWAQTIGWLVAVLPILIIPIYAVMVIVYDYLSLPDSEESIWQRIRRLTRPSDKWVSSPVRYGEVLANTANGEMLSKSNNAADNVAYSASDSKATIVSYNPKSS</sequence>
<comment type="caution">
    <text evidence="9">The sequence shown here is derived from an EMBL/GenBank/DDBJ whole genome shotgun (WGS) entry which is preliminary data.</text>
</comment>
<feature type="transmembrane region" description="Helical" evidence="8">
    <location>
        <begin position="392"/>
        <end position="418"/>
    </location>
</feature>
<feature type="binding site" evidence="6">
    <location>
        <position position="76"/>
    </location>
    <ligand>
        <name>Na(+)</name>
        <dbReference type="ChEBI" id="CHEBI:29101"/>
        <label>1</label>
    </ligand>
</feature>
<feature type="transmembrane region" description="Helical" evidence="8">
    <location>
        <begin position="451"/>
        <end position="480"/>
    </location>
</feature>
<evidence type="ECO:0000313" key="10">
    <source>
        <dbReference type="Proteomes" id="UP000593567"/>
    </source>
</evidence>
<gene>
    <name evidence="9" type="ORF">EB796_019999</name>
</gene>
<feature type="binding site" evidence="6">
    <location>
        <position position="466"/>
    </location>
    <ligand>
        <name>Na(+)</name>
        <dbReference type="ChEBI" id="CHEBI:29101"/>
        <label>1</label>
    </ligand>
</feature>
<keyword evidence="7" id="KW-1015">Disulfide bond</keyword>
<dbReference type="AlphaFoldDB" id="A0A7J7J624"/>
<evidence type="ECO:0008006" key="11">
    <source>
        <dbReference type="Google" id="ProtNLM"/>
    </source>
</evidence>
<dbReference type="GO" id="GO:0035725">
    <property type="term" value="P:sodium ion transmembrane transport"/>
    <property type="evidence" value="ECO:0007669"/>
    <property type="project" value="TreeGrafter"/>
</dbReference>
<organism evidence="9 10">
    <name type="scientific">Bugula neritina</name>
    <name type="common">Brown bryozoan</name>
    <name type="synonym">Sertularia neritina</name>
    <dbReference type="NCBI Taxonomy" id="10212"/>
    <lineage>
        <taxon>Eukaryota</taxon>
        <taxon>Metazoa</taxon>
        <taxon>Spiralia</taxon>
        <taxon>Lophotrochozoa</taxon>
        <taxon>Bryozoa</taxon>
        <taxon>Gymnolaemata</taxon>
        <taxon>Cheilostomatida</taxon>
        <taxon>Flustrina</taxon>
        <taxon>Buguloidea</taxon>
        <taxon>Bugulidae</taxon>
        <taxon>Bugula</taxon>
    </lineage>
</organism>
<keyword evidence="4 8" id="KW-1133">Transmembrane helix</keyword>
<feature type="disulfide bond" evidence="7">
    <location>
        <begin position="181"/>
        <end position="190"/>
    </location>
</feature>
<evidence type="ECO:0000256" key="1">
    <source>
        <dbReference type="ARBA" id="ARBA00004141"/>
    </source>
</evidence>
<dbReference type="InterPro" id="IPR000175">
    <property type="entry name" value="Na/ntran_symport"/>
</dbReference>
<dbReference type="PRINTS" id="PR00176">
    <property type="entry name" value="NANEUSMPORT"/>
</dbReference>
<keyword evidence="2" id="KW-0813">Transport</keyword>
<evidence type="ECO:0000256" key="4">
    <source>
        <dbReference type="ARBA" id="ARBA00022989"/>
    </source>
</evidence>
<feature type="transmembrane region" description="Helical" evidence="8">
    <location>
        <begin position="100"/>
        <end position="121"/>
    </location>
</feature>
<dbReference type="GO" id="GO:0046872">
    <property type="term" value="F:metal ion binding"/>
    <property type="evidence" value="ECO:0007669"/>
    <property type="project" value="UniProtKB-KW"/>
</dbReference>
<dbReference type="EMBL" id="VXIV02002979">
    <property type="protein sequence ID" value="KAF6021690.1"/>
    <property type="molecule type" value="Genomic_DNA"/>
</dbReference>
<feature type="transmembrane region" description="Helical" evidence="8">
    <location>
        <begin position="566"/>
        <end position="589"/>
    </location>
</feature>
<keyword evidence="10" id="KW-1185">Reference proteome</keyword>
<feature type="binding site" evidence="6">
    <location>
        <position position="467"/>
    </location>
    <ligand>
        <name>Na(+)</name>
        <dbReference type="ChEBI" id="CHEBI:29101"/>
        <label>1</label>
    </ligand>
</feature>
<comment type="subcellular location">
    <subcellularLocation>
        <location evidence="1">Membrane</location>
        <topology evidence="1">Multi-pass membrane protein</topology>
    </subcellularLocation>
</comment>
<reference evidence="9" key="1">
    <citation type="submission" date="2020-06" db="EMBL/GenBank/DDBJ databases">
        <title>Draft genome of Bugula neritina, a colonial animal packing powerful symbionts and potential medicines.</title>
        <authorList>
            <person name="Rayko M."/>
        </authorList>
    </citation>
    <scope>NUCLEOTIDE SEQUENCE [LARGE SCALE GENOMIC DNA]</scope>
    <source>
        <strain evidence="9">Kwan_BN1</strain>
    </source>
</reference>
<feature type="binding site" evidence="6">
    <location>
        <position position="366"/>
    </location>
    <ligand>
        <name>Na(+)</name>
        <dbReference type="ChEBI" id="CHEBI:29101"/>
        <label>1</label>
    </ligand>
</feature>
<evidence type="ECO:0000256" key="8">
    <source>
        <dbReference type="SAM" id="Phobius"/>
    </source>
</evidence>
<feature type="binding site" evidence="6">
    <location>
        <position position="83"/>
    </location>
    <ligand>
        <name>Na(+)</name>
        <dbReference type="ChEBI" id="CHEBI:29101"/>
        <label>1</label>
    </ligand>
</feature>
<feature type="binding site" evidence="6">
    <location>
        <position position="398"/>
    </location>
    <ligand>
        <name>Na(+)</name>
        <dbReference type="ChEBI" id="CHEBI:29101"/>
        <label>1</label>
    </ligand>
</feature>
<keyword evidence="6" id="KW-0479">Metal-binding</keyword>
<dbReference type="PROSITE" id="PS50267">
    <property type="entry name" value="NA_NEUROTRAN_SYMP_3"/>
    <property type="match status" value="1"/>
</dbReference>
<dbReference type="PANTHER" id="PTHR11616">
    <property type="entry name" value="SODIUM/CHLORIDE DEPENDENT TRANSPORTER"/>
    <property type="match status" value="1"/>
</dbReference>
<evidence type="ECO:0000256" key="6">
    <source>
        <dbReference type="PIRSR" id="PIRSR600175-1"/>
    </source>
</evidence>
<name>A0A7J7J624_BUGNE</name>
<feature type="binding site" evidence="6">
    <location>
        <position position="78"/>
    </location>
    <ligand>
        <name>Na(+)</name>
        <dbReference type="ChEBI" id="CHEBI:29101"/>
        <label>1</label>
    </ligand>
</feature>
<dbReference type="InterPro" id="IPR037272">
    <property type="entry name" value="SNS_sf"/>
</dbReference>
<feature type="transmembrane region" description="Helical" evidence="8">
    <location>
        <begin position="609"/>
        <end position="633"/>
    </location>
</feature>
<dbReference type="Pfam" id="PF00209">
    <property type="entry name" value="SNF"/>
    <property type="match status" value="1"/>
</dbReference>
<feature type="binding site" evidence="6">
    <location>
        <position position="463"/>
    </location>
    <ligand>
        <name>Na(+)</name>
        <dbReference type="ChEBI" id="CHEBI:29101"/>
        <label>1</label>
    </ligand>
</feature>
<feature type="binding site" evidence="6">
    <location>
        <position position="79"/>
    </location>
    <ligand>
        <name>Na(+)</name>
        <dbReference type="ChEBI" id="CHEBI:29101"/>
        <label>1</label>
    </ligand>
</feature>
<feature type="transmembrane region" description="Helical" evidence="8">
    <location>
        <begin position="522"/>
        <end position="545"/>
    </location>
</feature>
<dbReference type="OrthoDB" id="6581954at2759"/>
<dbReference type="PROSITE" id="PS00754">
    <property type="entry name" value="NA_NEUROTRAN_SYMP_2"/>
    <property type="match status" value="1"/>
</dbReference>
<feature type="transmembrane region" description="Helical" evidence="8">
    <location>
        <begin position="359"/>
        <end position="380"/>
    </location>
</feature>
<keyword evidence="3 8" id="KW-0812">Transmembrane</keyword>
<feature type="transmembrane region" description="Helical" evidence="8">
    <location>
        <begin position="285"/>
        <end position="304"/>
    </location>
</feature>
<evidence type="ECO:0000256" key="7">
    <source>
        <dbReference type="PIRSR" id="PIRSR600175-2"/>
    </source>
</evidence>
<evidence type="ECO:0000256" key="3">
    <source>
        <dbReference type="ARBA" id="ARBA00022692"/>
    </source>
</evidence>
<dbReference type="SUPFAM" id="SSF161070">
    <property type="entry name" value="SNF-like"/>
    <property type="match status" value="1"/>
</dbReference>
<feature type="transmembrane region" description="Helical" evidence="8">
    <location>
        <begin position="311"/>
        <end position="331"/>
    </location>
</feature>
<evidence type="ECO:0000313" key="9">
    <source>
        <dbReference type="EMBL" id="KAF6021690.1"/>
    </source>
</evidence>
<keyword evidence="5 8" id="KW-0472">Membrane</keyword>
<dbReference type="PANTHER" id="PTHR11616:SF240">
    <property type="entry name" value="BLOATED TUBULES, ISOFORM B-RELATED"/>
    <property type="match status" value="1"/>
</dbReference>
<feature type="transmembrane region" description="Helical" evidence="8">
    <location>
        <begin position="492"/>
        <end position="516"/>
    </location>
</feature>
<accession>A0A7J7J624</accession>
<feature type="transmembrane region" description="Helical" evidence="8">
    <location>
        <begin position="142"/>
        <end position="169"/>
    </location>
</feature>